<keyword evidence="6" id="KW-0418">Kinase</keyword>
<dbReference type="PANTHER" id="PTHR22603">
    <property type="entry name" value="CHOLINE/ETHANOALAMINE KINASE"/>
    <property type="match status" value="1"/>
</dbReference>
<comment type="pathway">
    <text evidence="1">Phospholipid metabolism; phosphatidylethanolamine biosynthesis; phosphatidylethanolamine from ethanolamine: step 1/3.</text>
</comment>
<evidence type="ECO:0000256" key="1">
    <source>
        <dbReference type="ARBA" id="ARBA00037883"/>
    </source>
</evidence>
<organism evidence="6 7">
    <name type="scientific">Boothiomyces macroporosus</name>
    <dbReference type="NCBI Taxonomy" id="261099"/>
    <lineage>
        <taxon>Eukaryota</taxon>
        <taxon>Fungi</taxon>
        <taxon>Fungi incertae sedis</taxon>
        <taxon>Chytridiomycota</taxon>
        <taxon>Chytridiomycota incertae sedis</taxon>
        <taxon>Chytridiomycetes</taxon>
        <taxon>Rhizophydiales</taxon>
        <taxon>Terramycetaceae</taxon>
        <taxon>Boothiomyces</taxon>
    </lineage>
</organism>
<dbReference type="Gene3D" id="3.10.580.10">
    <property type="entry name" value="CBS-domain"/>
    <property type="match status" value="2"/>
</dbReference>
<dbReference type="EMBL" id="JADGKB010000072">
    <property type="protein sequence ID" value="KAJ3255090.1"/>
    <property type="molecule type" value="Genomic_DNA"/>
</dbReference>
<dbReference type="InterPro" id="IPR011009">
    <property type="entry name" value="Kinase-like_dom_sf"/>
</dbReference>
<dbReference type="Gene3D" id="3.90.1200.10">
    <property type="match status" value="1"/>
</dbReference>
<reference evidence="6" key="1">
    <citation type="submission" date="2020-05" db="EMBL/GenBank/DDBJ databases">
        <title>Phylogenomic resolution of chytrid fungi.</title>
        <authorList>
            <person name="Stajich J.E."/>
            <person name="Amses K."/>
            <person name="Simmons R."/>
            <person name="Seto K."/>
            <person name="Myers J."/>
            <person name="Bonds A."/>
            <person name="Quandt C.A."/>
            <person name="Barry K."/>
            <person name="Liu P."/>
            <person name="Grigoriev I."/>
            <person name="Longcore J.E."/>
            <person name="James T.Y."/>
        </authorList>
    </citation>
    <scope>NUCLEOTIDE SEQUENCE</scope>
    <source>
        <strain evidence="6">PLAUS21</strain>
    </source>
</reference>
<dbReference type="EC" id="2.7.1.82" evidence="3"/>
<dbReference type="SMART" id="SM00116">
    <property type="entry name" value="CBS"/>
    <property type="match status" value="3"/>
</dbReference>
<dbReference type="GO" id="GO:0006646">
    <property type="term" value="P:phosphatidylethanolamine biosynthetic process"/>
    <property type="evidence" value="ECO:0007669"/>
    <property type="project" value="TreeGrafter"/>
</dbReference>
<evidence type="ECO:0000256" key="4">
    <source>
        <dbReference type="PROSITE-ProRule" id="PRU00703"/>
    </source>
</evidence>
<dbReference type="AlphaFoldDB" id="A0AAD5UH76"/>
<dbReference type="Pfam" id="PF00571">
    <property type="entry name" value="CBS"/>
    <property type="match status" value="3"/>
</dbReference>
<dbReference type="Proteomes" id="UP001210925">
    <property type="component" value="Unassembled WGS sequence"/>
</dbReference>
<keyword evidence="7" id="KW-1185">Reference proteome</keyword>
<dbReference type="SUPFAM" id="SSF56112">
    <property type="entry name" value="Protein kinase-like (PK-like)"/>
    <property type="match status" value="1"/>
</dbReference>
<evidence type="ECO:0000256" key="3">
    <source>
        <dbReference type="ARBA" id="ARBA00038874"/>
    </source>
</evidence>
<feature type="domain" description="CBS" evidence="5">
    <location>
        <begin position="518"/>
        <end position="571"/>
    </location>
</feature>
<dbReference type="GO" id="GO:0005737">
    <property type="term" value="C:cytoplasm"/>
    <property type="evidence" value="ECO:0007669"/>
    <property type="project" value="TreeGrafter"/>
</dbReference>
<name>A0AAD5UH76_9FUNG</name>
<dbReference type="PANTHER" id="PTHR22603:SF66">
    <property type="entry name" value="ETHANOLAMINE KINASE"/>
    <property type="match status" value="1"/>
</dbReference>
<comment type="caution">
    <text evidence="6">The sequence shown here is derived from an EMBL/GenBank/DDBJ whole genome shotgun (WGS) entry which is preliminary data.</text>
</comment>
<proteinExistence type="inferred from homology"/>
<dbReference type="PROSITE" id="PS51371">
    <property type="entry name" value="CBS"/>
    <property type="match status" value="3"/>
</dbReference>
<evidence type="ECO:0000313" key="6">
    <source>
        <dbReference type="EMBL" id="KAJ3255090.1"/>
    </source>
</evidence>
<feature type="domain" description="CBS" evidence="5">
    <location>
        <begin position="360"/>
        <end position="420"/>
    </location>
</feature>
<feature type="domain" description="CBS" evidence="5">
    <location>
        <begin position="438"/>
        <end position="495"/>
    </location>
</feature>
<dbReference type="InterPro" id="IPR046342">
    <property type="entry name" value="CBS_dom_sf"/>
</dbReference>
<dbReference type="Pfam" id="PF01633">
    <property type="entry name" value="Choline_kinase"/>
    <property type="match status" value="1"/>
</dbReference>
<protein>
    <recommendedName>
        <fullName evidence="3">ethanolamine kinase</fullName>
        <ecNumber evidence="3">2.7.1.82</ecNumber>
    </recommendedName>
</protein>
<dbReference type="GO" id="GO:0004305">
    <property type="term" value="F:ethanolamine kinase activity"/>
    <property type="evidence" value="ECO:0007669"/>
    <property type="project" value="UniProtKB-EC"/>
</dbReference>
<gene>
    <name evidence="6" type="primary">ETNK2_2</name>
    <name evidence="6" type="ORF">HK103_006633</name>
</gene>
<evidence type="ECO:0000259" key="5">
    <source>
        <dbReference type="PROSITE" id="PS51371"/>
    </source>
</evidence>
<keyword evidence="4" id="KW-0129">CBS domain</keyword>
<accession>A0AAD5UH76</accession>
<dbReference type="InterPro" id="IPR000644">
    <property type="entry name" value="CBS_dom"/>
</dbReference>
<evidence type="ECO:0000256" key="2">
    <source>
        <dbReference type="ARBA" id="ARBA00038211"/>
    </source>
</evidence>
<dbReference type="CDD" id="cd05157">
    <property type="entry name" value="ETNK_euk"/>
    <property type="match status" value="1"/>
</dbReference>
<sequence length="571" mass="64935">MSEKYYNETVQDDDQISTYSTETGLTHFDLTINPEFLLKDTQIVVNAFFADWTENDVILSRCTDGTTNQLVKATHKETKQSILIRTYGRGTSVLIDRNQEILNIRALSAEGLCPPLYGSFNNGIVYGYVNGQVYTIKDMLDSHKSKLIAKAVAKWHNSLVDPNAKPQLFTTMWKWADAVPQTYSNSQKQERLKKSGYNLNLLREELVELQSHLEKLESPVVFCHNDLNAANLIYDPEQNCCSLIDYEYGCHNYRGFDIGNFFCEFGGIDCDFTKYPNEQIQKEWIKTYLKEKDGQEIVSDAELHTIYREVLAFSLASHFFWSLWALALNNITLANMDEPEWTVKDILSHVITTSDPLSSLTTHKKLVTIQKDAPLLDVLDEFIRSKCHRLAVLDGNTFQGVVSQTALAALVVYKFGLKKEKGAIWELGNKSIKELGVIRKNVIFVNEKNTVIDALYRMHVHQISSVAILENGILRGSISLSDIKLILAETNGVKLLTNSCKQFFQEIRKKQSLEHSEDTRVPNYVVGPETTLIFAMEKMIATRSHRIWVVENHDQVVGLLSISDCIPLLRS</sequence>
<keyword evidence="6" id="KW-0808">Transferase</keyword>
<evidence type="ECO:0000313" key="7">
    <source>
        <dbReference type="Proteomes" id="UP001210925"/>
    </source>
</evidence>
<comment type="similarity">
    <text evidence="2">Belongs to the choline/ethanolamine kinase family.</text>
</comment>
<dbReference type="CDD" id="cd02205">
    <property type="entry name" value="CBS_pair_SF"/>
    <property type="match status" value="1"/>
</dbReference>
<dbReference type="SUPFAM" id="SSF54631">
    <property type="entry name" value="CBS-domain pair"/>
    <property type="match status" value="2"/>
</dbReference>
<dbReference type="Gene3D" id="3.30.200.20">
    <property type="entry name" value="Phosphorylase Kinase, domain 1"/>
    <property type="match status" value="1"/>
</dbReference>